<evidence type="ECO:0000313" key="2">
    <source>
        <dbReference type="Proteomes" id="UP001321473"/>
    </source>
</evidence>
<dbReference type="Proteomes" id="UP001321473">
    <property type="component" value="Unassembled WGS sequence"/>
</dbReference>
<gene>
    <name evidence="1" type="ORF">V5799_008563</name>
</gene>
<name>A0AAQ4FCW9_AMBAM</name>
<dbReference type="EMBL" id="JARKHS020003979">
    <property type="protein sequence ID" value="KAK8785067.1"/>
    <property type="molecule type" value="Genomic_DNA"/>
</dbReference>
<dbReference type="AlphaFoldDB" id="A0AAQ4FCW9"/>
<organism evidence="1 2">
    <name type="scientific">Amblyomma americanum</name>
    <name type="common">Lone star tick</name>
    <dbReference type="NCBI Taxonomy" id="6943"/>
    <lineage>
        <taxon>Eukaryota</taxon>
        <taxon>Metazoa</taxon>
        <taxon>Ecdysozoa</taxon>
        <taxon>Arthropoda</taxon>
        <taxon>Chelicerata</taxon>
        <taxon>Arachnida</taxon>
        <taxon>Acari</taxon>
        <taxon>Parasitiformes</taxon>
        <taxon>Ixodida</taxon>
        <taxon>Ixodoidea</taxon>
        <taxon>Ixodidae</taxon>
        <taxon>Amblyomminae</taxon>
        <taxon>Amblyomma</taxon>
    </lineage>
</organism>
<accession>A0AAQ4FCW9</accession>
<protein>
    <submittedName>
        <fullName evidence="1">Uncharacterized protein</fullName>
    </submittedName>
</protein>
<comment type="caution">
    <text evidence="1">The sequence shown here is derived from an EMBL/GenBank/DDBJ whole genome shotgun (WGS) entry which is preliminary data.</text>
</comment>
<proteinExistence type="predicted"/>
<keyword evidence="2" id="KW-1185">Reference proteome</keyword>
<sequence length="77" mass="8255">MICLGLAPSGVPIPVASLRGSGSGRLSLAQYRGGHYSRCAAAPQPLALDRSASFFRVLQRIPSLNHRILLSRLQAKK</sequence>
<reference evidence="1 2" key="1">
    <citation type="journal article" date="2023" name="Arcadia Sci">
        <title>De novo assembly of a long-read Amblyomma americanum tick genome.</title>
        <authorList>
            <person name="Chou S."/>
            <person name="Poskanzer K.E."/>
            <person name="Rollins M."/>
            <person name="Thuy-Boun P.S."/>
        </authorList>
    </citation>
    <scope>NUCLEOTIDE SEQUENCE [LARGE SCALE GENOMIC DNA]</scope>
    <source>
        <strain evidence="1">F_SG_1</strain>
        <tissue evidence="1">Salivary glands</tissue>
    </source>
</reference>
<evidence type="ECO:0000313" key="1">
    <source>
        <dbReference type="EMBL" id="KAK8785067.1"/>
    </source>
</evidence>